<evidence type="ECO:0000256" key="1">
    <source>
        <dbReference type="PROSITE-ProRule" id="PRU10141"/>
    </source>
</evidence>
<reference evidence="2 3" key="1">
    <citation type="submission" date="2017-09" db="EMBL/GenBank/DDBJ databases">
        <title>Depth-based differentiation of microbial function through sediment-hosted aquifers and enrichment of novel symbionts in the deep terrestrial subsurface.</title>
        <authorList>
            <person name="Probst A.J."/>
            <person name="Ladd B."/>
            <person name="Jarett J.K."/>
            <person name="Geller-Mcgrath D.E."/>
            <person name="Sieber C.M."/>
            <person name="Emerson J.B."/>
            <person name="Anantharaman K."/>
            <person name="Thomas B.C."/>
            <person name="Malmstrom R."/>
            <person name="Stieglmeier M."/>
            <person name="Klingl A."/>
            <person name="Woyke T."/>
            <person name="Ryan C.M."/>
            <person name="Banfield J.F."/>
        </authorList>
    </citation>
    <scope>NUCLEOTIDE SEQUENCE [LARGE SCALE GENOMIC DNA]</scope>
    <source>
        <strain evidence="2">CG10_big_fil_rev_8_21_14_0_10_45_14</strain>
    </source>
</reference>
<keyword evidence="1" id="KW-0067">ATP-binding</keyword>
<accession>A0A2H0RJX0</accession>
<keyword evidence="1" id="KW-0547">Nucleotide-binding</keyword>
<dbReference type="GO" id="GO:0005524">
    <property type="term" value="F:ATP binding"/>
    <property type="evidence" value="ECO:0007669"/>
    <property type="project" value="UniProtKB-UniRule"/>
</dbReference>
<protein>
    <recommendedName>
        <fullName evidence="4">Protein kinase domain-containing protein</fullName>
    </recommendedName>
</protein>
<organism evidence="2 3">
    <name type="scientific">Candidatus Vogelbacteria bacterium CG10_big_fil_rev_8_21_14_0_10_45_14</name>
    <dbReference type="NCBI Taxonomy" id="1975042"/>
    <lineage>
        <taxon>Bacteria</taxon>
        <taxon>Candidatus Vogeliibacteriota</taxon>
    </lineage>
</organism>
<dbReference type="AlphaFoldDB" id="A0A2H0RJX0"/>
<dbReference type="EMBL" id="PCYL01000047">
    <property type="protein sequence ID" value="PIR46304.1"/>
    <property type="molecule type" value="Genomic_DNA"/>
</dbReference>
<gene>
    <name evidence="2" type="ORF">COV07_04365</name>
</gene>
<proteinExistence type="predicted"/>
<dbReference type="Proteomes" id="UP000230833">
    <property type="component" value="Unassembled WGS sequence"/>
</dbReference>
<comment type="caution">
    <text evidence="2">The sequence shown here is derived from an EMBL/GenBank/DDBJ whole genome shotgun (WGS) entry which is preliminary data.</text>
</comment>
<dbReference type="InterPro" id="IPR011009">
    <property type="entry name" value="Kinase-like_dom_sf"/>
</dbReference>
<evidence type="ECO:0008006" key="4">
    <source>
        <dbReference type="Google" id="ProtNLM"/>
    </source>
</evidence>
<sequence>MKFEAKQQFDREEKSQERLQAQAEIFADKGVKTFSKDQAQILKYSAELSQIKDLNNLPPDLPEELVALIQKNKDAYVNFMRQERKLETSFIEENIITYKEKFQPVIAELKAKMAQGKPKELPEYLGSGSNGSAFRIEVDGKTYAAKFSGNITQANFEIKPLIRAKDIPHTSQLVSYSFEDGVVIMELLPGTDVTNFTPEESPEYSDEHIIQLIDTVRELDAKGLVIDPKPSNFMYDPEQGFSVLDYHLKNSGSRYGLPQEVVSLKIALTARKFELLDYKAPEYEEKSKAQAIEKYKISLPMMVRFLGILEEKYPDILAEWQRQHDIDKKDPSMLVGEMIEREYIPQHPDIEPHLKKLEEMGF</sequence>
<dbReference type="SUPFAM" id="SSF56112">
    <property type="entry name" value="Protein kinase-like (PK-like)"/>
    <property type="match status" value="1"/>
</dbReference>
<evidence type="ECO:0000313" key="3">
    <source>
        <dbReference type="Proteomes" id="UP000230833"/>
    </source>
</evidence>
<feature type="binding site" evidence="1">
    <location>
        <position position="146"/>
    </location>
    <ligand>
        <name>ATP</name>
        <dbReference type="ChEBI" id="CHEBI:30616"/>
    </ligand>
</feature>
<name>A0A2H0RJX0_9BACT</name>
<dbReference type="InterPro" id="IPR017441">
    <property type="entry name" value="Protein_kinase_ATP_BS"/>
</dbReference>
<evidence type="ECO:0000313" key="2">
    <source>
        <dbReference type="EMBL" id="PIR46304.1"/>
    </source>
</evidence>
<dbReference type="PROSITE" id="PS00107">
    <property type="entry name" value="PROTEIN_KINASE_ATP"/>
    <property type="match status" value="1"/>
</dbReference>